<dbReference type="Proteomes" id="UP000018209">
    <property type="component" value="Unassembled WGS sequence"/>
</dbReference>
<reference evidence="2 3" key="1">
    <citation type="submission" date="2013-08" db="EMBL/GenBank/DDBJ databases">
        <title>Gluconobacter thailandicus NBRC 3257 whole genome sequence.</title>
        <authorList>
            <person name="Matsutani M."/>
            <person name="Yakushi T."/>
            <person name="Matsushita K."/>
        </authorList>
    </citation>
    <scope>NUCLEOTIDE SEQUENCE [LARGE SCALE GENOMIC DNA]</scope>
    <source>
        <strain evidence="2 3">NBRC 3257</strain>
    </source>
</reference>
<comment type="caution">
    <text evidence="2">The sequence shown here is derived from an EMBL/GenBank/DDBJ whole genome shotgun (WGS) entry which is preliminary data.</text>
</comment>
<dbReference type="SUPFAM" id="SSF53098">
    <property type="entry name" value="Ribonuclease H-like"/>
    <property type="match status" value="1"/>
</dbReference>
<accession>A0ABQ0J133</accession>
<evidence type="ECO:0000313" key="2">
    <source>
        <dbReference type="EMBL" id="GAD28178.1"/>
    </source>
</evidence>
<organism evidence="2 3">
    <name type="scientific">Gluconobacter thailandicus NBRC 3257</name>
    <dbReference type="NCBI Taxonomy" id="1381097"/>
    <lineage>
        <taxon>Bacteria</taxon>
        <taxon>Pseudomonadati</taxon>
        <taxon>Pseudomonadota</taxon>
        <taxon>Alphaproteobacteria</taxon>
        <taxon>Acetobacterales</taxon>
        <taxon>Acetobacteraceae</taxon>
        <taxon>Gluconobacter</taxon>
    </lineage>
</organism>
<dbReference type="InterPro" id="IPR012337">
    <property type="entry name" value="RNaseH-like_sf"/>
</dbReference>
<keyword evidence="3" id="KW-1185">Reference proteome</keyword>
<evidence type="ECO:0000259" key="1">
    <source>
        <dbReference type="Pfam" id="PF13276"/>
    </source>
</evidence>
<feature type="domain" description="HTH-like" evidence="1">
    <location>
        <begin position="6"/>
        <end position="55"/>
    </location>
</feature>
<protein>
    <submittedName>
        <fullName evidence="2">IS3 family transposase orfB</fullName>
    </submittedName>
</protein>
<dbReference type="PANTHER" id="PTHR46889:SF4">
    <property type="entry name" value="TRANSPOSASE INSO FOR INSERTION SEQUENCE ELEMENT IS911B-RELATED"/>
    <property type="match status" value="1"/>
</dbReference>
<dbReference type="InterPro" id="IPR025948">
    <property type="entry name" value="HTH-like_dom"/>
</dbReference>
<dbReference type="InterPro" id="IPR050900">
    <property type="entry name" value="Transposase_IS3/IS150/IS904"/>
</dbReference>
<dbReference type="Pfam" id="PF13276">
    <property type="entry name" value="HTH_21"/>
    <property type="match status" value="1"/>
</dbReference>
<evidence type="ECO:0000313" key="3">
    <source>
        <dbReference type="Proteomes" id="UP000018209"/>
    </source>
</evidence>
<sequence>MRFAFIREHFVLSNSTYGRPRMTMELKGTGLDVGERRVGRLMKLNGIRPVRTRRHRVTTDSRHSLGVAANVLDGDFLANAPNRKWAGEISSIWTTEGWLYLVVVIDLFSRRVIDCAIRRLAVFSTLIVAANIAHTISRRN</sequence>
<dbReference type="EMBL" id="BASM01000045">
    <property type="protein sequence ID" value="GAD28178.1"/>
    <property type="molecule type" value="Genomic_DNA"/>
</dbReference>
<gene>
    <name evidence="2" type="ORF">NBRC3257_3177</name>
</gene>
<name>A0ABQ0J133_GLUTH</name>
<dbReference type="PANTHER" id="PTHR46889">
    <property type="entry name" value="TRANSPOSASE INSF FOR INSERTION SEQUENCE IS3B-RELATED"/>
    <property type="match status" value="1"/>
</dbReference>
<proteinExistence type="predicted"/>